<sequence length="1080" mass="119009">MKKKVFPAGILFALIGFLTVIAEDSPPGADRRGAFRYGELSFVPTVIHGPGWNVARIQPAAVKRDGGGASARHEVTVPGGTGGFSWSLRAEGPGTLQCRWKFSGGGADISHRYIDVEVPAQYAGKFGVTGADGKRATIAFTDKLWKKTGRVKAVELPLANGTNYRFRVDGEVYLTVQDNRRWNKDAGFSIRFELEKGDGFGLRIDRETPKTWPVDLGGAANRTFADEKAGDKQGGWTDQGPGNDMRVFDVTEVKYKDIPFTIVDEKKTGKPGVIVVAGPVRDMAPAEITLPLPAGLKVRGLSLLHASGWVETNRIGEVVVRYADTGTETIPITGGVDLGNWWVAGDFSNGKIAWSSRNAMRTVGLYASSFALSGSEPVALTFRIVHPEAIWMIAGVTLTERPMLLPKHVARPVVGKADKDWQPVRYERRVTPGSALDFSGIAISHKPAGRYGHAKIGKDGTVVFENAPEKRLRLCGVNLCDSALFLPKEEAEKLAVFLAAQGINAVRYHHHDNGLTDPKSPDSTTLNPENLDKLEYLTAKLREQGIYLTLDVYTSRKLRPGDNLEVFKRYPGYLEKTGHTGAKNAFLFCDDAFENWKSFARNWLTHRNPYTGLSLAEDPAVVFVNLSNEDTIGNGWNHTPGSILQRFLADEYAKHCRKHPGLNPAPSPGNRDFMRFIYTQARNRSRQMMDFLRGELGARFLMTGANNGGDLASTWLRDVYDVVDDHIYQDHPMFPEKSWGLPMAFGQGCVIAGHGWVPLNLLRGRIYGKPFYITEVDFCSPNMYRAEEGPLMGAYGALQDIDGYFRFNFSGSDWRLTGRQKRIVVFESVYDPVKQLSDRISAALFLRGDVKPSPVRVGYTIPRNLFAKRDDYGFPALNTSGLVNQIGAVFDDRPVPGVLDHNRVTDRRAAENFKRYKAAGIADSVTGEIRMEPEKKTFQVSTPRSAVVTLPAGGSADGMLKVKNSDTFQTFAAISLDGKELRTGDSAVVLHSTDMQTTGIRFADRDRRRVEATGEGPLLLRHGTAELSFATDGPRKVVAVDFQGDELGELPAEWKAGMLSFKADNFKYPGGIAGYHITRK</sequence>
<gene>
    <name evidence="2" type="ORF">C8D82_104112</name>
</gene>
<keyword evidence="3" id="KW-1185">Reference proteome</keyword>
<dbReference type="OrthoDB" id="9801493at2"/>
<dbReference type="InterPro" id="IPR017853">
    <property type="entry name" value="GH"/>
</dbReference>
<reference evidence="2 3" key="1">
    <citation type="submission" date="2018-04" db="EMBL/GenBank/DDBJ databases">
        <title>Genomic Encyclopedia of Type Strains, Phase IV (KMG-IV): sequencing the most valuable type-strain genomes for metagenomic binning, comparative biology and taxonomic classification.</title>
        <authorList>
            <person name="Goeker M."/>
        </authorList>
    </citation>
    <scope>NUCLEOTIDE SEQUENCE [LARGE SCALE GENOMIC DNA]</scope>
    <source>
        <strain evidence="2 3">DSM 14823</strain>
    </source>
</reference>
<proteinExistence type="predicted"/>
<evidence type="ECO:0000313" key="3">
    <source>
        <dbReference type="Proteomes" id="UP000245959"/>
    </source>
</evidence>
<protein>
    <recommendedName>
        <fullName evidence="4">Cellulase (Glycosyl hydrolase family 5)</fullName>
    </recommendedName>
</protein>
<evidence type="ECO:0000256" key="1">
    <source>
        <dbReference type="SAM" id="SignalP"/>
    </source>
</evidence>
<dbReference type="Proteomes" id="UP000245959">
    <property type="component" value="Unassembled WGS sequence"/>
</dbReference>
<evidence type="ECO:0008006" key="4">
    <source>
        <dbReference type="Google" id="ProtNLM"/>
    </source>
</evidence>
<dbReference type="AlphaFoldDB" id="A0A2U1B8W0"/>
<feature type="signal peptide" evidence="1">
    <location>
        <begin position="1"/>
        <end position="22"/>
    </location>
</feature>
<accession>A0A2U1B8W0</accession>
<dbReference type="Gene3D" id="3.20.20.80">
    <property type="entry name" value="Glycosidases"/>
    <property type="match status" value="1"/>
</dbReference>
<dbReference type="EMBL" id="QEKH01000004">
    <property type="protein sequence ID" value="PVY44967.1"/>
    <property type="molecule type" value="Genomic_DNA"/>
</dbReference>
<dbReference type="SUPFAM" id="SSF51445">
    <property type="entry name" value="(Trans)glycosidases"/>
    <property type="match status" value="1"/>
</dbReference>
<organism evidence="2 3">
    <name type="scientific">Victivallis vadensis</name>
    <dbReference type="NCBI Taxonomy" id="172901"/>
    <lineage>
        <taxon>Bacteria</taxon>
        <taxon>Pseudomonadati</taxon>
        <taxon>Lentisphaerota</taxon>
        <taxon>Lentisphaeria</taxon>
        <taxon>Victivallales</taxon>
        <taxon>Victivallaceae</taxon>
        <taxon>Victivallis</taxon>
    </lineage>
</organism>
<comment type="caution">
    <text evidence="2">The sequence shown here is derived from an EMBL/GenBank/DDBJ whole genome shotgun (WGS) entry which is preliminary data.</text>
</comment>
<dbReference type="RefSeq" id="WP_116882958.1">
    <property type="nucleotide sequence ID" value="NZ_CABMMC010000051.1"/>
</dbReference>
<name>A0A2U1B8W0_9BACT</name>
<keyword evidence="1" id="KW-0732">Signal</keyword>
<feature type="chain" id="PRO_5015488146" description="Cellulase (Glycosyl hydrolase family 5)" evidence="1">
    <location>
        <begin position="23"/>
        <end position="1080"/>
    </location>
</feature>
<dbReference type="GeneID" id="78294282"/>
<evidence type="ECO:0000313" key="2">
    <source>
        <dbReference type="EMBL" id="PVY44967.1"/>
    </source>
</evidence>